<proteinExistence type="predicted"/>
<accession>A0ABX8WZA5</accession>
<name>A0ABX8WZA5_9CYAN</name>
<reference evidence="1 2" key="1">
    <citation type="journal article" date="2022" name="J. Am. Chem. Soc.">
        <title>Biosynthesis of Guanitoxin Enables Global Environmental Detection in Freshwater Cyanobacteria.</title>
        <authorList>
            <person name="Lima S.T."/>
            <person name="Fallon T.R."/>
            <person name="Cordoza J.L."/>
            <person name="Chekan J.R."/>
            <person name="Delbaje E."/>
            <person name="Hopiavuori A.R."/>
            <person name="Alvarenga D.O."/>
            <person name="Wood S.M."/>
            <person name="Luhavaya H."/>
            <person name="Baumgartner J.T."/>
            <person name="Dorr F.A."/>
            <person name="Etchegaray A."/>
            <person name="Pinto E."/>
            <person name="McKinnie S.M.K."/>
            <person name="Fiore M.F."/>
            <person name="Moore B.S."/>
        </authorList>
    </citation>
    <scope>NUCLEOTIDE SEQUENCE [LARGE SCALE GENOMIC DNA]</scope>
    <source>
        <strain evidence="1 2">ITEP-024</strain>
    </source>
</reference>
<dbReference type="RefSeq" id="WP_220609752.1">
    <property type="nucleotide sequence ID" value="NZ_CP080598.1"/>
</dbReference>
<organism evidence="1 2">
    <name type="scientific">Sphaerospermopsis torques-reginae ITEP-024</name>
    <dbReference type="NCBI Taxonomy" id="984208"/>
    <lineage>
        <taxon>Bacteria</taxon>
        <taxon>Bacillati</taxon>
        <taxon>Cyanobacteriota</taxon>
        <taxon>Cyanophyceae</taxon>
        <taxon>Nostocales</taxon>
        <taxon>Aphanizomenonaceae</taxon>
        <taxon>Sphaerospermopsis</taxon>
        <taxon>Sphaerospermopsis torques-reginae</taxon>
    </lineage>
</organism>
<evidence type="ECO:0000313" key="2">
    <source>
        <dbReference type="Proteomes" id="UP000826540"/>
    </source>
</evidence>
<dbReference type="Proteomes" id="UP000826540">
    <property type="component" value="Chromosome"/>
</dbReference>
<keyword evidence="2" id="KW-1185">Reference proteome</keyword>
<sequence length="93" mass="11011">MENERIEVSFPESSLVLYLETIDFINVKCIWKNYGLLVSEETFMLEKYDVIQIFKHLLREILNQAVQTGYITDSEKKEFCNRIVIDDKEVLTS</sequence>
<gene>
    <name evidence="1" type="ORF">K2F26_23785</name>
</gene>
<evidence type="ECO:0000313" key="1">
    <source>
        <dbReference type="EMBL" id="QYX31753.1"/>
    </source>
</evidence>
<protein>
    <submittedName>
        <fullName evidence="1">Uncharacterized protein</fullName>
    </submittedName>
</protein>
<dbReference type="EMBL" id="CP080598">
    <property type="protein sequence ID" value="QYX31753.1"/>
    <property type="molecule type" value="Genomic_DNA"/>
</dbReference>